<dbReference type="NCBIfam" id="NF004231">
    <property type="entry name" value="PRK05679.1"/>
    <property type="match status" value="1"/>
</dbReference>
<evidence type="ECO:0000256" key="3">
    <source>
        <dbReference type="ARBA" id="ARBA00022643"/>
    </source>
</evidence>
<keyword evidence="2 5" id="KW-0285">Flavoprotein</keyword>
<dbReference type="EMBL" id="CABVHQ010000012">
    <property type="protein sequence ID" value="VVN89110.1"/>
    <property type="molecule type" value="Genomic_DNA"/>
</dbReference>
<dbReference type="Gene3D" id="2.30.110.10">
    <property type="entry name" value="Electron Transport, Fmn-binding Protein, Chain A"/>
    <property type="match status" value="1"/>
</dbReference>
<dbReference type="NCBIfam" id="TIGR00558">
    <property type="entry name" value="pdxH"/>
    <property type="match status" value="1"/>
</dbReference>
<comment type="caution">
    <text evidence="5">Lacks conserved residue(s) required for the propagation of feature annotation.</text>
</comment>
<evidence type="ECO:0000259" key="9">
    <source>
        <dbReference type="Pfam" id="PF10590"/>
    </source>
</evidence>
<evidence type="ECO:0000313" key="11">
    <source>
        <dbReference type="Proteomes" id="UP000337909"/>
    </source>
</evidence>
<feature type="binding site" evidence="5 6">
    <location>
        <position position="148"/>
    </location>
    <ligand>
        <name>substrate</name>
    </ligand>
</feature>
<dbReference type="PANTHER" id="PTHR10851:SF0">
    <property type="entry name" value="PYRIDOXINE-5'-PHOSPHATE OXIDASE"/>
    <property type="match status" value="1"/>
</dbReference>
<feature type="binding site" evidence="5 6">
    <location>
        <position position="152"/>
    </location>
    <ligand>
        <name>substrate</name>
    </ligand>
</feature>
<feature type="binding site" evidence="5 6">
    <location>
        <position position="156"/>
    </location>
    <ligand>
        <name>substrate</name>
    </ligand>
</feature>
<comment type="similarity">
    <text evidence="1 5">Belongs to the pyridoxamine 5'-phosphate oxidase family.</text>
</comment>
<feature type="binding site" evidence="5 7">
    <location>
        <begin position="165"/>
        <end position="166"/>
    </location>
    <ligand>
        <name>FMN</name>
        <dbReference type="ChEBI" id="CHEBI:58210"/>
    </ligand>
</feature>
<gene>
    <name evidence="10" type="primary">pdxH_2</name>
    <name evidence="5" type="synonym">pdxH</name>
    <name evidence="10" type="ORF">PS691_01719</name>
</gene>
<dbReference type="InterPro" id="IPR011576">
    <property type="entry name" value="Pyridox_Oxase_N"/>
</dbReference>
<name>A0A5E7BDB3_PSEFL</name>
<dbReference type="InterPro" id="IPR000659">
    <property type="entry name" value="Pyridox_Oxase"/>
</dbReference>
<feature type="binding site" evidence="5 7">
    <location>
        <position position="220"/>
    </location>
    <ligand>
        <name>FMN</name>
        <dbReference type="ChEBI" id="CHEBI:58210"/>
    </ligand>
</feature>
<comment type="pathway">
    <text evidence="5">Cofactor metabolism; pyridoxal 5'-phosphate salvage; pyridoxal 5'-phosphate from pyridoxamine 5'-phosphate: step 1/1.</text>
</comment>
<dbReference type="SUPFAM" id="SSF50475">
    <property type="entry name" value="FMN-binding split barrel"/>
    <property type="match status" value="1"/>
</dbReference>
<dbReference type="Proteomes" id="UP000337909">
    <property type="component" value="Unassembled WGS sequence"/>
</dbReference>
<comment type="catalytic activity">
    <reaction evidence="5">
        <text>pyridoxamine 5'-phosphate + O2 + H2O = pyridoxal 5'-phosphate + H2O2 + NH4(+)</text>
        <dbReference type="Rhea" id="RHEA:15817"/>
        <dbReference type="ChEBI" id="CHEBI:15377"/>
        <dbReference type="ChEBI" id="CHEBI:15379"/>
        <dbReference type="ChEBI" id="CHEBI:16240"/>
        <dbReference type="ChEBI" id="CHEBI:28938"/>
        <dbReference type="ChEBI" id="CHEBI:58451"/>
        <dbReference type="ChEBI" id="CHEBI:597326"/>
        <dbReference type="EC" id="1.4.3.5"/>
    </reaction>
</comment>
<reference evidence="10 11" key="1">
    <citation type="submission" date="2019-09" db="EMBL/GenBank/DDBJ databases">
        <authorList>
            <person name="Chandra G."/>
            <person name="Truman W A."/>
        </authorList>
    </citation>
    <scope>NUCLEOTIDE SEQUENCE [LARGE SCALE GENOMIC DNA]</scope>
    <source>
        <strain evidence="10">PS691</strain>
    </source>
</reference>
<accession>A0A5E7BDB3</accession>
<keyword evidence="5" id="KW-0664">Pyridoxine biosynthesis</keyword>
<evidence type="ECO:0000256" key="1">
    <source>
        <dbReference type="ARBA" id="ARBA00007301"/>
    </source>
</evidence>
<comment type="function">
    <text evidence="5">Catalyzes the oxidation of either pyridoxine 5'-phosphate (PNP) or pyridoxamine 5'-phosphate (PMP) into pyridoxal 5'-phosphate (PLP).</text>
</comment>
<feature type="domain" description="Pyridoxine 5'-phosphate oxidase dimerisation C-terminal" evidence="9">
    <location>
        <begin position="197"/>
        <end position="237"/>
    </location>
</feature>
<comment type="cofactor">
    <cofactor evidence="5 7">
        <name>FMN</name>
        <dbReference type="ChEBI" id="CHEBI:58210"/>
    </cofactor>
    <text evidence="5 7">Binds 1 FMN per subunit.</text>
</comment>
<evidence type="ECO:0000256" key="5">
    <source>
        <dbReference type="HAMAP-Rule" id="MF_01629"/>
    </source>
</evidence>
<keyword evidence="3 5" id="KW-0288">FMN</keyword>
<dbReference type="GO" id="GO:0004733">
    <property type="term" value="F:pyridoxamine phosphate oxidase activity"/>
    <property type="evidence" value="ECO:0007669"/>
    <property type="project" value="UniProtKB-UniRule"/>
</dbReference>
<evidence type="ECO:0000256" key="7">
    <source>
        <dbReference type="PIRSR" id="PIRSR000190-2"/>
    </source>
</evidence>
<feature type="binding site" evidence="5 7">
    <location>
        <position position="108"/>
    </location>
    <ligand>
        <name>FMN</name>
        <dbReference type="ChEBI" id="CHEBI:58210"/>
    </ligand>
</feature>
<dbReference type="InterPro" id="IPR012349">
    <property type="entry name" value="Split_barrel_FMN-bd"/>
</dbReference>
<dbReference type="PANTHER" id="PTHR10851">
    <property type="entry name" value="PYRIDOXINE-5-PHOSPHATE OXIDASE"/>
    <property type="match status" value="1"/>
</dbReference>
<feature type="binding site" evidence="5 6">
    <location>
        <position position="91"/>
    </location>
    <ligand>
        <name>substrate</name>
    </ligand>
</feature>
<evidence type="ECO:0000256" key="6">
    <source>
        <dbReference type="PIRSR" id="PIRSR000190-1"/>
    </source>
</evidence>
<dbReference type="InterPro" id="IPR019740">
    <property type="entry name" value="Pyridox_Oxase_CS"/>
</dbReference>
<proteinExistence type="inferred from homology"/>
<feature type="binding site" evidence="5 7">
    <location>
        <position position="130"/>
    </location>
    <ligand>
        <name>FMN</name>
        <dbReference type="ChEBI" id="CHEBI:58210"/>
    </ligand>
</feature>
<feature type="binding site" evidence="5 6">
    <location>
        <begin position="216"/>
        <end position="218"/>
    </location>
    <ligand>
        <name>substrate</name>
    </ligand>
</feature>
<comment type="subunit">
    <text evidence="5">Homodimer.</text>
</comment>
<dbReference type="GO" id="GO:0008615">
    <property type="term" value="P:pyridoxine biosynthetic process"/>
    <property type="evidence" value="ECO:0007669"/>
    <property type="project" value="UniProtKB-UniRule"/>
</dbReference>
<feature type="binding site" evidence="6">
    <location>
        <begin position="31"/>
        <end position="34"/>
    </location>
    <ligand>
        <name>substrate</name>
    </ligand>
</feature>
<dbReference type="Pfam" id="PF01243">
    <property type="entry name" value="PNPOx_N"/>
    <property type="match status" value="1"/>
</dbReference>
<dbReference type="PROSITE" id="PS01064">
    <property type="entry name" value="PYRIDOX_OXIDASE"/>
    <property type="match status" value="1"/>
</dbReference>
<dbReference type="Pfam" id="PF10590">
    <property type="entry name" value="PNP_phzG_C"/>
    <property type="match status" value="1"/>
</dbReference>
<dbReference type="InterPro" id="IPR019576">
    <property type="entry name" value="Pyridoxamine_oxidase_dimer_C"/>
</dbReference>
<dbReference type="UniPathway" id="UPA01068">
    <property type="reaction ID" value="UER00304"/>
</dbReference>
<feature type="domain" description="Pyridoxamine 5'-phosphate oxidase N-terminal" evidence="8">
    <location>
        <begin position="68"/>
        <end position="176"/>
    </location>
</feature>
<evidence type="ECO:0000313" key="10">
    <source>
        <dbReference type="EMBL" id="VVN89110.1"/>
    </source>
</evidence>
<feature type="binding site" evidence="5 7">
    <location>
        <begin position="86"/>
        <end position="91"/>
    </location>
    <ligand>
        <name>FMN</name>
        <dbReference type="ChEBI" id="CHEBI:58210"/>
    </ligand>
</feature>
<keyword evidence="4 5" id="KW-0560">Oxidoreductase</keyword>
<evidence type="ECO:0000259" key="8">
    <source>
        <dbReference type="Pfam" id="PF01243"/>
    </source>
</evidence>
<dbReference type="EC" id="1.4.3.5" evidence="5"/>
<comment type="catalytic activity">
    <reaction evidence="5">
        <text>pyridoxine 5'-phosphate + O2 = pyridoxal 5'-phosphate + H2O2</text>
        <dbReference type="Rhea" id="RHEA:15149"/>
        <dbReference type="ChEBI" id="CHEBI:15379"/>
        <dbReference type="ChEBI" id="CHEBI:16240"/>
        <dbReference type="ChEBI" id="CHEBI:58589"/>
        <dbReference type="ChEBI" id="CHEBI:597326"/>
        <dbReference type="EC" id="1.4.3.5"/>
    </reaction>
</comment>
<feature type="binding site" evidence="5 7">
    <location>
        <position position="210"/>
    </location>
    <ligand>
        <name>FMN</name>
        <dbReference type="ChEBI" id="CHEBI:58210"/>
    </ligand>
</feature>
<evidence type="ECO:0000256" key="4">
    <source>
        <dbReference type="ARBA" id="ARBA00023002"/>
    </source>
</evidence>
<dbReference type="HAMAP" id="MF_01629">
    <property type="entry name" value="PdxH"/>
    <property type="match status" value="1"/>
</dbReference>
<organism evidence="10 11">
    <name type="scientific">Pseudomonas fluorescens</name>
    <dbReference type="NCBI Taxonomy" id="294"/>
    <lineage>
        <taxon>Bacteria</taxon>
        <taxon>Pseudomonadati</taxon>
        <taxon>Pseudomonadota</taxon>
        <taxon>Gammaproteobacteria</taxon>
        <taxon>Pseudomonadales</taxon>
        <taxon>Pseudomonadaceae</taxon>
        <taxon>Pseudomonas</taxon>
    </lineage>
</organism>
<comment type="pathway">
    <text evidence="5">Cofactor metabolism; pyridoxal 5'-phosphate salvage; pyridoxal 5'-phosphate from pyridoxine 5'-phosphate: step 1/1.</text>
</comment>
<sequence length="237" mass="26811">MLVKVASRKGSHTEVYLPEITAMPLSLADMRRNYTLDGLQDDLTLDDPLALFRQWLQLARDTESAPVEANSMALATVDNQGRPHCRILLLKGLSDEGFTFFGNYQSDKGQEMAGNPHAAMTFFWPALERQVRIEGRVSRLDPQLSDEYFNSRPLASRLGAWASPQSRPVASRAELESLLAATGLRFVGQALPRPDGWGGYCLHPERLEFWQGRPDRLHDRFDYRLSKGGWQRNRLAP</sequence>
<protein>
    <recommendedName>
        <fullName evidence="5">Pyridoxine/pyridoxamine 5'-phosphate oxidase</fullName>
        <ecNumber evidence="5">1.4.3.5</ecNumber>
    </recommendedName>
    <alternativeName>
        <fullName evidence="5">PNP/PMP oxidase</fullName>
        <shortName evidence="5">PNPOx</shortName>
    </alternativeName>
    <alternativeName>
        <fullName evidence="5">Pyridoxal 5'-phosphate synthase</fullName>
    </alternativeName>
</protein>
<dbReference type="AlphaFoldDB" id="A0A5E7BDB3"/>
<dbReference type="GO" id="GO:0010181">
    <property type="term" value="F:FMN binding"/>
    <property type="evidence" value="ECO:0007669"/>
    <property type="project" value="UniProtKB-UniRule"/>
</dbReference>
<evidence type="ECO:0000256" key="2">
    <source>
        <dbReference type="ARBA" id="ARBA00022630"/>
    </source>
</evidence>
<dbReference type="PIRSF" id="PIRSF000190">
    <property type="entry name" value="Pyd_amn-ph_oxd"/>
    <property type="match status" value="1"/>
</dbReference>